<dbReference type="Gene3D" id="2.30.40.10">
    <property type="entry name" value="Urease, subunit C, domain 1"/>
    <property type="match status" value="1"/>
</dbReference>
<dbReference type="HOGENOM" id="CLU_058216_0_0_6"/>
<protein>
    <recommendedName>
        <fullName evidence="1">Isoaspartyl dipeptidase</fullName>
        <ecNumber evidence="1">3.4.19.-</ecNumber>
    </recommendedName>
</protein>
<dbReference type="InterPro" id="IPR050378">
    <property type="entry name" value="Metallo-dep_Hydrolases_sf"/>
</dbReference>
<comment type="cofactor">
    <cofactor evidence="1 4">
        <name>Zn(2+)</name>
        <dbReference type="ChEBI" id="CHEBI:29105"/>
    </cofactor>
    <text evidence="1 4">Binds 2 Zn(2+) ions per subunit.</text>
</comment>
<feature type="binding site" evidence="3">
    <location>
        <position position="131"/>
    </location>
    <ligand>
        <name>substrate</name>
    </ligand>
</feature>
<dbReference type="InterPro" id="IPR032466">
    <property type="entry name" value="Metal_Hydrolase"/>
</dbReference>
<dbReference type="GO" id="GO:0016810">
    <property type="term" value="F:hydrolase activity, acting on carbon-nitrogen (but not peptide) bonds"/>
    <property type="evidence" value="ECO:0007669"/>
    <property type="project" value="InterPro"/>
</dbReference>
<evidence type="ECO:0000256" key="3">
    <source>
        <dbReference type="PIRSR" id="PIRSR001238-2"/>
    </source>
</evidence>
<dbReference type="GO" id="GO:0005737">
    <property type="term" value="C:cytoplasm"/>
    <property type="evidence" value="ECO:0007669"/>
    <property type="project" value="UniProtKB-SubCell"/>
</dbReference>
<dbReference type="GO" id="GO:0008798">
    <property type="term" value="F:beta-aspartyl-peptidase activity"/>
    <property type="evidence" value="ECO:0007669"/>
    <property type="project" value="InterPro"/>
</dbReference>
<evidence type="ECO:0000313" key="8">
    <source>
        <dbReference type="Proteomes" id="UP000028681"/>
    </source>
</evidence>
<gene>
    <name evidence="7" type="ORF">ETEE_3335</name>
</gene>
<dbReference type="PANTHER" id="PTHR11647">
    <property type="entry name" value="HYDRANTOINASE/DIHYDROPYRIMIDINASE FAMILY MEMBER"/>
    <property type="match status" value="1"/>
</dbReference>
<proteinExistence type="inferred from homology"/>
<comment type="subcellular location">
    <subcellularLocation>
        <location evidence="1">Cytoplasm</location>
    </subcellularLocation>
</comment>
<reference evidence="7 8" key="1">
    <citation type="journal article" date="2012" name="PLoS ONE">
        <title>Edwardsiella comparative phylogenomics reveal the new intra/inter-species taxonomic relationships, virulence evolution and niche adaptation mechanisms.</title>
        <authorList>
            <person name="Yang M."/>
            <person name="Lv Y."/>
            <person name="Xiao J."/>
            <person name="Wu H."/>
            <person name="Zheng H."/>
            <person name="Liu Q."/>
            <person name="Zhang Y."/>
            <person name="Wang Q."/>
        </authorList>
    </citation>
    <scope>NUCLEOTIDE SEQUENCE [LARGE SCALE GENOMIC DNA]</scope>
    <source>
        <strain evidence="8">080813</strain>
    </source>
</reference>
<feature type="active site" description="Proton acceptor" evidence="2">
    <location>
        <position position="278"/>
    </location>
</feature>
<feature type="binding site" description="via carbamate group" evidence="4">
    <location>
        <position position="156"/>
    </location>
    <ligand>
        <name>Zn(2+)</name>
        <dbReference type="ChEBI" id="CHEBI:29105"/>
        <label>2</label>
        <note>catalytic</note>
    </ligand>
</feature>
<sequence length="382" mass="40328">MFTLLKDADVYQPQPLGRRDVLLCGEKIVAIEENLQVSALPGLREVIDCRGKILAPGLIDQHVHLIGGGGEGGFASRTPAASLSRLIRAATTTVVGVLGTDGISRTPKDLYAKMQALNVEGISAYMHTGSYELPTRTITGAIRDDIAFIERVLGVKIALADHRGSFPTTQELLRIVSDIRVAALLAGKRGLLHIHLGALPDAFAQINALLAHGLPIQHISPTHVARTEALFSDAIAFARAGGHIDITSGGSRFVPPACAARLALDAGVSPDRLTISSDGNGSVPRFDAQGSIIGLDAAPLDGNLLLLPQLIDQRIPLPQALAMVTANVADALGIAKGRILPAGDADLCLFDDNLRPERVYARGRLMLKGEECLATGNFEQGN</sequence>
<comment type="function">
    <text evidence="1">Catalyzes the hydrolytic cleavage of a subset of L-isoaspartyl (L-beta-aspartyl) dipeptides. Used to degrade proteins damaged by L-isoaspartyl residues formation.</text>
</comment>
<evidence type="ECO:0000259" key="6">
    <source>
        <dbReference type="Pfam" id="PF01979"/>
    </source>
</evidence>
<keyword evidence="1 7" id="KW-0378">Hydrolase</keyword>
<feature type="binding site" evidence="4">
    <location>
        <position position="278"/>
    </location>
    <ligand>
        <name>Zn(2+)</name>
        <dbReference type="ChEBI" id="CHEBI:29105"/>
        <label>1</label>
        <note>catalytic</note>
    </ligand>
</feature>
<dbReference type="InterPro" id="IPR006680">
    <property type="entry name" value="Amidohydro-rel"/>
</dbReference>
<accession>A0A076LSV6</accession>
<dbReference type="InterPro" id="IPR011059">
    <property type="entry name" value="Metal-dep_hydrolase_composite"/>
</dbReference>
<feature type="binding site" evidence="4">
    <location>
        <position position="64"/>
    </location>
    <ligand>
        <name>Zn(2+)</name>
        <dbReference type="ChEBI" id="CHEBI:29105"/>
        <label>1</label>
        <note>catalytic</note>
    </ligand>
</feature>
<organism evidence="7 8">
    <name type="scientific">Edwardsiella anguillarum ET080813</name>
    <dbReference type="NCBI Taxonomy" id="667120"/>
    <lineage>
        <taxon>Bacteria</taxon>
        <taxon>Pseudomonadati</taxon>
        <taxon>Pseudomonadota</taxon>
        <taxon>Gammaproteobacteria</taxon>
        <taxon>Enterobacterales</taxon>
        <taxon>Hafniaceae</taxon>
        <taxon>Edwardsiella</taxon>
    </lineage>
</organism>
<comment type="PTM">
    <text evidence="5">Carbamylation allows a single lysine to coordinate two zinc ions.</text>
</comment>
<dbReference type="GO" id="GO:0008237">
    <property type="term" value="F:metallopeptidase activity"/>
    <property type="evidence" value="ECO:0007669"/>
    <property type="project" value="UniProtKB-KW"/>
</dbReference>
<dbReference type="Proteomes" id="UP000028681">
    <property type="component" value="Chromosome"/>
</dbReference>
<dbReference type="Pfam" id="PF01979">
    <property type="entry name" value="Amidohydro_1"/>
    <property type="match status" value="1"/>
</dbReference>
<dbReference type="SUPFAM" id="SSF51556">
    <property type="entry name" value="Metallo-dependent hydrolases"/>
    <property type="match status" value="1"/>
</dbReference>
<feature type="binding site" evidence="3">
    <location>
        <position position="226"/>
    </location>
    <ligand>
        <name>substrate</name>
    </ligand>
</feature>
<dbReference type="NCBIfam" id="TIGR01975">
    <property type="entry name" value="isoAsp_dipep"/>
    <property type="match status" value="1"/>
</dbReference>
<feature type="domain" description="Amidohydrolase-related" evidence="6">
    <location>
        <begin position="53"/>
        <end position="357"/>
    </location>
</feature>
<feature type="binding site" evidence="4">
    <location>
        <position position="62"/>
    </location>
    <ligand>
        <name>Zn(2+)</name>
        <dbReference type="ChEBI" id="CHEBI:29105"/>
        <label>1</label>
        <note>catalytic</note>
    </ligand>
</feature>
<name>A0A076LSV6_9GAMM</name>
<dbReference type="EMBL" id="CP006664">
    <property type="protein sequence ID" value="AIJ09757.1"/>
    <property type="molecule type" value="Genomic_DNA"/>
</dbReference>
<keyword evidence="1 4" id="KW-0862">Zinc</keyword>
<evidence type="ECO:0000313" key="7">
    <source>
        <dbReference type="EMBL" id="AIJ09757.1"/>
    </source>
</evidence>
<evidence type="ECO:0000256" key="4">
    <source>
        <dbReference type="PIRSR" id="PIRSR001238-3"/>
    </source>
</evidence>
<dbReference type="PANTHER" id="PTHR11647:SF1">
    <property type="entry name" value="COLLAPSIN RESPONSE MEDIATOR PROTEIN"/>
    <property type="match status" value="1"/>
</dbReference>
<feature type="binding site" evidence="3">
    <location>
        <begin position="69"/>
        <end position="71"/>
    </location>
    <ligand>
        <name>substrate</name>
    </ligand>
</feature>
<keyword evidence="1" id="KW-0645">Protease</keyword>
<comment type="PTM">
    <text evidence="1">Carboxylation allows a single lysine to coordinate two zinc ions.</text>
</comment>
<dbReference type="GeneID" id="33940788"/>
<dbReference type="GO" id="GO:0046872">
    <property type="term" value="F:metal ion binding"/>
    <property type="evidence" value="ECO:0007669"/>
    <property type="project" value="UniProtKB-KW"/>
</dbReference>
<dbReference type="Gene3D" id="3.20.20.140">
    <property type="entry name" value="Metal-dependent hydrolases"/>
    <property type="match status" value="1"/>
</dbReference>
<feature type="binding site" evidence="3">
    <location>
        <position position="100"/>
    </location>
    <ligand>
        <name>substrate</name>
    </ligand>
</feature>
<comment type="similarity">
    <text evidence="1">Belongs to the peptidase M38 family.</text>
</comment>
<feature type="modified residue" description="N6-carboxylysine" evidence="5">
    <location>
        <position position="156"/>
    </location>
</feature>
<feature type="binding site" evidence="3">
    <location>
        <position position="163"/>
    </location>
    <ligand>
        <name>substrate</name>
    </ligand>
</feature>
<dbReference type="RefSeq" id="WP_034164307.1">
    <property type="nucleotide sequence ID" value="NZ_CP006664.1"/>
</dbReference>
<dbReference type="KEGG" id="ete:ETEE_3335"/>
<dbReference type="EC" id="3.4.19.-" evidence="1"/>
<dbReference type="AlphaFoldDB" id="A0A076LSV6"/>
<evidence type="ECO:0000256" key="2">
    <source>
        <dbReference type="PIRSR" id="PIRSR001238-1"/>
    </source>
</evidence>
<keyword evidence="1 4" id="KW-0479">Metal-binding</keyword>
<evidence type="ECO:0000256" key="5">
    <source>
        <dbReference type="PIRSR" id="PIRSR001238-50"/>
    </source>
</evidence>
<dbReference type="PIRSF" id="PIRSF001238">
    <property type="entry name" value="IadA"/>
    <property type="match status" value="1"/>
</dbReference>
<dbReference type="SUPFAM" id="SSF51338">
    <property type="entry name" value="Composite domain of metallo-dependent hydrolases"/>
    <property type="match status" value="1"/>
</dbReference>
<feature type="binding site" evidence="3">
    <location>
        <position position="282"/>
    </location>
    <ligand>
        <name>substrate</name>
    </ligand>
</feature>
<keyword evidence="1" id="KW-0482">Metalloprotease</keyword>
<feature type="binding site" evidence="4">
    <location>
        <position position="223"/>
    </location>
    <ligand>
        <name>Zn(2+)</name>
        <dbReference type="ChEBI" id="CHEBI:29105"/>
        <label>2</label>
        <note>catalytic</note>
    </ligand>
</feature>
<dbReference type="GO" id="GO:0006508">
    <property type="term" value="P:proteolysis"/>
    <property type="evidence" value="ECO:0007669"/>
    <property type="project" value="UniProtKB-KW"/>
</dbReference>
<dbReference type="InterPro" id="IPR010229">
    <property type="entry name" value="Pept_M38_dipep"/>
</dbReference>
<feature type="binding site" evidence="4">
    <location>
        <position position="195"/>
    </location>
    <ligand>
        <name>Zn(2+)</name>
        <dbReference type="ChEBI" id="CHEBI:29105"/>
        <label>2</label>
        <note>catalytic</note>
    </ligand>
</feature>
<feature type="binding site" description="via carbamate group" evidence="4">
    <location>
        <position position="156"/>
    </location>
    <ligand>
        <name>Zn(2+)</name>
        <dbReference type="ChEBI" id="CHEBI:29105"/>
        <label>1</label>
        <note>catalytic</note>
    </ligand>
</feature>
<evidence type="ECO:0000256" key="1">
    <source>
        <dbReference type="PIRNR" id="PIRNR001238"/>
    </source>
</evidence>